<evidence type="ECO:0000313" key="4">
    <source>
        <dbReference type="EMBL" id="QOS41028.1"/>
    </source>
</evidence>
<dbReference type="KEGG" id="trc:DYE49_11455"/>
<dbReference type="InterPro" id="IPR000157">
    <property type="entry name" value="TIR_dom"/>
</dbReference>
<dbReference type="Pfam" id="PF13676">
    <property type="entry name" value="TIR_2"/>
    <property type="match status" value="1"/>
</dbReference>
<evidence type="ECO:0000313" key="3">
    <source>
        <dbReference type="EMBL" id="MBB5219065.1"/>
    </source>
</evidence>
<feature type="region of interest" description="Disordered" evidence="1">
    <location>
        <begin position="49"/>
        <end position="114"/>
    </location>
</feature>
<evidence type="ECO:0000256" key="1">
    <source>
        <dbReference type="SAM" id="MobiDB-lite"/>
    </source>
</evidence>
<feature type="compositionally biased region" description="Basic and acidic residues" evidence="1">
    <location>
        <begin position="89"/>
        <end position="112"/>
    </location>
</feature>
<dbReference type="RefSeq" id="WP_184652498.1">
    <property type="nucleotide sequence ID" value="NZ_JACHFR010000002.1"/>
</dbReference>
<dbReference type="SUPFAM" id="SSF52200">
    <property type="entry name" value="Toll/Interleukin receptor TIR domain"/>
    <property type="match status" value="1"/>
</dbReference>
<evidence type="ECO:0000313" key="5">
    <source>
        <dbReference type="Proteomes" id="UP000578697"/>
    </source>
</evidence>
<protein>
    <submittedName>
        <fullName evidence="3">Putative nucleic acid-binding Zn-ribbon protein</fullName>
    </submittedName>
    <submittedName>
        <fullName evidence="4">Toll/interleukin-1 receptor domain-containing protein</fullName>
    </submittedName>
</protein>
<dbReference type="AlphaFoldDB" id="A0A840SE80"/>
<accession>A0A840SE80</accession>
<feature type="domain" description="TIR" evidence="2">
    <location>
        <begin position="147"/>
        <end position="268"/>
    </location>
</feature>
<sequence length="286" mass="33194">MSVSMYQNNVNRLDKEIADLEARKAKLDSDSANLESRILSVEKTITKNTSLSSLQSKQRQISSYQNDISKKRKDSADLGKKIADKRKKRTEEFQKLQKAQEQENKKQQDANRRIQQSYERQIAALTNQLAINNTHSIVETSEDSDKEEYDVFVSHAWEDKEDFVDEFVSELEKIGLRVWYDKNRLKIGDKMRQKIDDGLKKSRFGIVVLSPNYIAENKYWTKAELDGLFQRETYNNKVILPIWHNLTKKQVIDFSPIIADRKAATTALQTPAEIAQEIKDLFEDGE</sequence>
<dbReference type="Proteomes" id="UP000593591">
    <property type="component" value="Chromosome"/>
</dbReference>
<gene>
    <name evidence="4" type="ORF">DYE49_11455</name>
    <name evidence="3" type="ORF">HNP77_001434</name>
</gene>
<dbReference type="Gene3D" id="1.10.287.1490">
    <property type="match status" value="1"/>
</dbReference>
<dbReference type="EMBL" id="CP031517">
    <property type="protein sequence ID" value="QOS41028.1"/>
    <property type="molecule type" value="Genomic_DNA"/>
</dbReference>
<dbReference type="GO" id="GO:0007165">
    <property type="term" value="P:signal transduction"/>
    <property type="evidence" value="ECO:0007669"/>
    <property type="project" value="InterPro"/>
</dbReference>
<dbReference type="SMART" id="SM00255">
    <property type="entry name" value="TIR"/>
    <property type="match status" value="1"/>
</dbReference>
<feature type="compositionally biased region" description="Polar residues" evidence="1">
    <location>
        <begin position="49"/>
        <end position="67"/>
    </location>
</feature>
<name>A0A840SE80_9SPIR</name>
<dbReference type="Proteomes" id="UP000578697">
    <property type="component" value="Unassembled WGS sequence"/>
</dbReference>
<dbReference type="EMBL" id="JACHFR010000002">
    <property type="protein sequence ID" value="MBB5219065.1"/>
    <property type="molecule type" value="Genomic_DNA"/>
</dbReference>
<proteinExistence type="predicted"/>
<reference evidence="4 6" key="1">
    <citation type="submission" date="2018-08" db="EMBL/GenBank/DDBJ databases">
        <title>The first complete genome of Treponema rectale (CHPAT), a commensal spirochete of the bovine rectum.</title>
        <authorList>
            <person name="Staton G.J."/>
            <person name="Clegg S.R."/>
            <person name="Carter S.D."/>
            <person name="Radford A.D."/>
            <person name="Darby A."/>
            <person name="Hall N."/>
            <person name="Birtles R.J."/>
            <person name="Evans N.J."/>
        </authorList>
    </citation>
    <scope>NUCLEOTIDE SEQUENCE [LARGE SCALE GENOMIC DNA]</scope>
    <source>
        <strain evidence="4 6">CHPA</strain>
    </source>
</reference>
<dbReference type="Gene3D" id="3.40.50.10140">
    <property type="entry name" value="Toll/interleukin-1 receptor homology (TIR) domain"/>
    <property type="match status" value="1"/>
</dbReference>
<dbReference type="PROSITE" id="PS50104">
    <property type="entry name" value="TIR"/>
    <property type="match status" value="1"/>
</dbReference>
<keyword evidence="5" id="KW-1185">Reference proteome</keyword>
<dbReference type="InterPro" id="IPR035897">
    <property type="entry name" value="Toll_tir_struct_dom_sf"/>
</dbReference>
<organism evidence="3 5">
    <name type="scientific">Treponema rectale</name>
    <dbReference type="NCBI Taxonomy" id="744512"/>
    <lineage>
        <taxon>Bacteria</taxon>
        <taxon>Pseudomonadati</taxon>
        <taxon>Spirochaetota</taxon>
        <taxon>Spirochaetia</taxon>
        <taxon>Spirochaetales</taxon>
        <taxon>Treponemataceae</taxon>
        <taxon>Treponema</taxon>
    </lineage>
</organism>
<keyword evidence="4" id="KW-0675">Receptor</keyword>
<evidence type="ECO:0000259" key="2">
    <source>
        <dbReference type="PROSITE" id="PS50104"/>
    </source>
</evidence>
<evidence type="ECO:0000313" key="6">
    <source>
        <dbReference type="Proteomes" id="UP000593591"/>
    </source>
</evidence>
<reference evidence="3 5" key="2">
    <citation type="submission" date="2020-08" db="EMBL/GenBank/DDBJ databases">
        <title>Genomic Encyclopedia of Type Strains, Phase IV (KMG-IV): sequencing the most valuable type-strain genomes for metagenomic binning, comparative biology and taxonomic classification.</title>
        <authorList>
            <person name="Goeker M."/>
        </authorList>
    </citation>
    <scope>NUCLEOTIDE SEQUENCE [LARGE SCALE GENOMIC DNA]</scope>
    <source>
        <strain evidence="3 5">DSM 103679</strain>
    </source>
</reference>